<dbReference type="GeneID" id="4394929"/>
<keyword evidence="2" id="KW-1185">Reference proteome</keyword>
<evidence type="ECO:0000313" key="2">
    <source>
        <dbReference type="Proteomes" id="UP000001056"/>
    </source>
</evidence>
<dbReference type="RefSeq" id="XP_001226860.1">
    <property type="nucleotide sequence ID" value="XM_001226859.1"/>
</dbReference>
<dbReference type="InParanoid" id="Q2GSX1"/>
<name>Q2GSX1_CHAGB</name>
<sequence>MLPGYPASGLPISSSHVQPFQSRRTASKPQSSVFLPGAVQGVGVVVVIQQACGTRVTKFRLAGHRGGPEVKALRYMLSVETKAWVDRQIRGYIQQLRTVKSPGWEHLLVCGRKAAHSREMRVNGTDNRKLYNILSSIDHAKWWYQNRLSGEGQEHSEALQI</sequence>
<dbReference type="VEuPathDB" id="FungiDB:CHGG_08933"/>
<dbReference type="OrthoDB" id="10608398at2759"/>
<protein>
    <submittedName>
        <fullName evidence="1">Uncharacterized protein</fullName>
    </submittedName>
</protein>
<evidence type="ECO:0000313" key="1">
    <source>
        <dbReference type="EMBL" id="EAQ84919.1"/>
    </source>
</evidence>
<dbReference type="EMBL" id="CH408034">
    <property type="protein sequence ID" value="EAQ84919.1"/>
    <property type="molecule type" value="Genomic_DNA"/>
</dbReference>
<dbReference type="AlphaFoldDB" id="Q2GSX1"/>
<dbReference type="HOGENOM" id="CLU_1643484_0_0_1"/>
<organism evidence="1 2">
    <name type="scientific">Chaetomium globosum (strain ATCC 6205 / CBS 148.51 / DSM 1962 / NBRC 6347 / NRRL 1970)</name>
    <name type="common">Soil fungus</name>
    <dbReference type="NCBI Taxonomy" id="306901"/>
    <lineage>
        <taxon>Eukaryota</taxon>
        <taxon>Fungi</taxon>
        <taxon>Dikarya</taxon>
        <taxon>Ascomycota</taxon>
        <taxon>Pezizomycotina</taxon>
        <taxon>Sordariomycetes</taxon>
        <taxon>Sordariomycetidae</taxon>
        <taxon>Sordariales</taxon>
        <taxon>Chaetomiaceae</taxon>
        <taxon>Chaetomium</taxon>
    </lineage>
</organism>
<dbReference type="Proteomes" id="UP000001056">
    <property type="component" value="Unassembled WGS sequence"/>
</dbReference>
<proteinExistence type="predicted"/>
<gene>
    <name evidence="1" type="ORF">CHGG_08933</name>
</gene>
<reference evidence="2" key="1">
    <citation type="journal article" date="2015" name="Genome Announc.">
        <title>Draft genome sequence of the cellulolytic fungus Chaetomium globosum.</title>
        <authorList>
            <person name="Cuomo C.A."/>
            <person name="Untereiner W.A."/>
            <person name="Ma L.-J."/>
            <person name="Grabherr M."/>
            <person name="Birren B.W."/>
        </authorList>
    </citation>
    <scope>NUCLEOTIDE SEQUENCE [LARGE SCALE GENOMIC DNA]</scope>
    <source>
        <strain evidence="2">ATCC 6205 / CBS 148.51 / DSM 1962 / NBRC 6347 / NRRL 1970</strain>
    </source>
</reference>
<accession>Q2GSX1</accession>